<reference evidence="2 3" key="1">
    <citation type="submission" date="2018-11" db="EMBL/GenBank/DDBJ databases">
        <authorList>
            <consortium name="Pathogen Informatics"/>
        </authorList>
    </citation>
    <scope>NUCLEOTIDE SEQUENCE [LARGE SCALE GENOMIC DNA]</scope>
</reference>
<evidence type="ECO:0000313" key="3">
    <source>
        <dbReference type="Proteomes" id="UP000270094"/>
    </source>
</evidence>
<dbReference type="OrthoDB" id="418748at2759"/>
<accession>A0A3P7JPU6</accession>
<keyword evidence="3" id="KW-1185">Reference proteome</keyword>
<organism evidence="2 3">
    <name type="scientific">Strongylus vulgaris</name>
    <name type="common">Blood worm</name>
    <dbReference type="NCBI Taxonomy" id="40348"/>
    <lineage>
        <taxon>Eukaryota</taxon>
        <taxon>Metazoa</taxon>
        <taxon>Ecdysozoa</taxon>
        <taxon>Nematoda</taxon>
        <taxon>Chromadorea</taxon>
        <taxon>Rhabditida</taxon>
        <taxon>Rhabditina</taxon>
        <taxon>Rhabditomorpha</taxon>
        <taxon>Strongyloidea</taxon>
        <taxon>Strongylidae</taxon>
        <taxon>Strongylus</taxon>
    </lineage>
</organism>
<dbReference type="Proteomes" id="UP000270094">
    <property type="component" value="Unassembled WGS sequence"/>
</dbReference>
<evidence type="ECO:0000313" key="2">
    <source>
        <dbReference type="EMBL" id="VDM82913.1"/>
    </source>
</evidence>
<feature type="domain" description="Reverse transcriptase" evidence="1">
    <location>
        <begin position="1"/>
        <end position="71"/>
    </location>
</feature>
<sequence length="71" mass="8217">MSLCKLRQNNETIPQKTGIHQDSLLSPQLFITIMDATTEGLKRQPPWALLYADDVMLMAENRKECEQEVQR</sequence>
<name>A0A3P7JPU6_STRVU</name>
<dbReference type="InterPro" id="IPR000477">
    <property type="entry name" value="RT_dom"/>
</dbReference>
<gene>
    <name evidence="2" type="ORF">SVUK_LOCUS17911</name>
</gene>
<dbReference type="EMBL" id="UYYB01120017">
    <property type="protein sequence ID" value="VDM82913.1"/>
    <property type="molecule type" value="Genomic_DNA"/>
</dbReference>
<proteinExistence type="predicted"/>
<protein>
    <recommendedName>
        <fullName evidence="1">Reverse transcriptase domain-containing protein</fullName>
    </recommendedName>
</protein>
<dbReference type="Pfam" id="PF00078">
    <property type="entry name" value="RVT_1"/>
    <property type="match status" value="1"/>
</dbReference>
<evidence type="ECO:0000259" key="1">
    <source>
        <dbReference type="PROSITE" id="PS50878"/>
    </source>
</evidence>
<dbReference type="PROSITE" id="PS50878">
    <property type="entry name" value="RT_POL"/>
    <property type="match status" value="1"/>
</dbReference>
<dbReference type="AlphaFoldDB" id="A0A3P7JPU6"/>